<sequence length="322" mass="34671">MTTAPGILISPPTDDNGPPETIPTTPATTTTAEITTLYHPAMLPAPSYNTRTDNMNYSNNNASNNIDLPPNVPKTTLAMFQYTHTPHRHALAHPLVASILADPAAVWACDASWVEGVRGVLGEGWTRWVGRQKEEGGGGGGGGEKEEEEEGEFVVVEESSGDVVHAGEEEEESDEKQEEEEEEEEMQQQPPADVNDKKPKAVAAADSAATLSPATHMALAADEQGPMTHANDDDEEGEDPSRLLRRRSSLHVFLDRAAPKLADIKGRLRRAFVATTSAHRRASRGSDEQQQRDDDTVAAKNSAARDFLGTSGTAGAFYFPGF</sequence>
<dbReference type="AlphaFoldDB" id="A0AAD5TC65"/>
<feature type="region of interest" description="Disordered" evidence="1">
    <location>
        <begin position="275"/>
        <end position="304"/>
    </location>
</feature>
<comment type="caution">
    <text evidence="2">The sequence shown here is derived from an EMBL/GenBank/DDBJ whole genome shotgun (WGS) entry which is preliminary data.</text>
</comment>
<organism evidence="2 3">
    <name type="scientific">Geranomyces variabilis</name>
    <dbReference type="NCBI Taxonomy" id="109894"/>
    <lineage>
        <taxon>Eukaryota</taxon>
        <taxon>Fungi</taxon>
        <taxon>Fungi incertae sedis</taxon>
        <taxon>Chytridiomycota</taxon>
        <taxon>Chytridiomycota incertae sedis</taxon>
        <taxon>Chytridiomycetes</taxon>
        <taxon>Spizellomycetales</taxon>
        <taxon>Powellomycetaceae</taxon>
        <taxon>Geranomyces</taxon>
    </lineage>
</organism>
<dbReference type="EMBL" id="JADGJQ010000146">
    <property type="protein sequence ID" value="KAJ3167231.1"/>
    <property type="molecule type" value="Genomic_DNA"/>
</dbReference>
<evidence type="ECO:0000313" key="2">
    <source>
        <dbReference type="EMBL" id="KAJ3167231.1"/>
    </source>
</evidence>
<gene>
    <name evidence="2" type="ORF">HDU87_001720</name>
</gene>
<accession>A0AAD5TC65</accession>
<keyword evidence="3" id="KW-1185">Reference proteome</keyword>
<protein>
    <submittedName>
        <fullName evidence="2">Uncharacterized protein</fullName>
    </submittedName>
</protein>
<feature type="compositionally biased region" description="Basic and acidic residues" evidence="1">
    <location>
        <begin position="284"/>
        <end position="297"/>
    </location>
</feature>
<feature type="compositionally biased region" description="Acidic residues" evidence="1">
    <location>
        <begin position="168"/>
        <end position="186"/>
    </location>
</feature>
<feature type="region of interest" description="Disordered" evidence="1">
    <location>
        <begin position="1"/>
        <end position="21"/>
    </location>
</feature>
<proteinExistence type="predicted"/>
<name>A0AAD5TC65_9FUNG</name>
<evidence type="ECO:0000313" key="3">
    <source>
        <dbReference type="Proteomes" id="UP001212152"/>
    </source>
</evidence>
<evidence type="ECO:0000256" key="1">
    <source>
        <dbReference type="SAM" id="MobiDB-lite"/>
    </source>
</evidence>
<dbReference type="Proteomes" id="UP001212152">
    <property type="component" value="Unassembled WGS sequence"/>
</dbReference>
<feature type="region of interest" description="Disordered" evidence="1">
    <location>
        <begin position="223"/>
        <end position="243"/>
    </location>
</feature>
<reference evidence="2" key="1">
    <citation type="submission" date="2020-05" db="EMBL/GenBank/DDBJ databases">
        <title>Phylogenomic resolution of chytrid fungi.</title>
        <authorList>
            <person name="Stajich J.E."/>
            <person name="Amses K."/>
            <person name="Simmons R."/>
            <person name="Seto K."/>
            <person name="Myers J."/>
            <person name="Bonds A."/>
            <person name="Quandt C.A."/>
            <person name="Barry K."/>
            <person name="Liu P."/>
            <person name="Grigoriev I."/>
            <person name="Longcore J.E."/>
            <person name="James T.Y."/>
        </authorList>
    </citation>
    <scope>NUCLEOTIDE SEQUENCE</scope>
    <source>
        <strain evidence="2">JEL0379</strain>
    </source>
</reference>
<feature type="region of interest" description="Disordered" evidence="1">
    <location>
        <begin position="129"/>
        <end position="208"/>
    </location>
</feature>